<dbReference type="Proteomes" id="UP001237642">
    <property type="component" value="Unassembled WGS sequence"/>
</dbReference>
<evidence type="ECO:0000313" key="2">
    <source>
        <dbReference type="EMBL" id="KAK1384926.1"/>
    </source>
</evidence>
<dbReference type="EMBL" id="JAUIZM010000005">
    <property type="protein sequence ID" value="KAK1384926.1"/>
    <property type="molecule type" value="Genomic_DNA"/>
</dbReference>
<accession>A0AAD8IH97</accession>
<feature type="compositionally biased region" description="Acidic residues" evidence="1">
    <location>
        <begin position="416"/>
        <end position="427"/>
    </location>
</feature>
<comment type="caution">
    <text evidence="2">The sequence shown here is derived from an EMBL/GenBank/DDBJ whole genome shotgun (WGS) entry which is preliminary data.</text>
</comment>
<reference evidence="2" key="1">
    <citation type="submission" date="2023-02" db="EMBL/GenBank/DDBJ databases">
        <title>Genome of toxic invasive species Heracleum sosnowskyi carries increased number of genes despite the absence of recent whole-genome duplications.</title>
        <authorList>
            <person name="Schelkunov M."/>
            <person name="Shtratnikova V."/>
            <person name="Makarenko M."/>
            <person name="Klepikova A."/>
            <person name="Omelchenko D."/>
            <person name="Novikova G."/>
            <person name="Obukhova E."/>
            <person name="Bogdanov V."/>
            <person name="Penin A."/>
            <person name="Logacheva M."/>
        </authorList>
    </citation>
    <scope>NUCLEOTIDE SEQUENCE</scope>
    <source>
        <strain evidence="2">Hsosn_3</strain>
        <tissue evidence="2">Leaf</tissue>
    </source>
</reference>
<name>A0AAD8IH97_9APIA</name>
<sequence length="655" mass="74490">MDFYVSDDVRGLMSQFTLQEDRLRIKRRWLAGLPITKRDKRLIFGSNSKPIRTLPESLLREDDVFYETIKSFVQRGVNGNKEEKEQEALGKNIPPLNLPNDKRYLSSLLDYMTNECLCSVVDILTHGSVDFEKIRWKMIKVIKDYLRKLILSPNDDLFEKLSPLLKDPHSFRRIPVKFLDSSSQSYEASVLNILDGLDELPTCALLAMHRKVSGIGGYIPQVRPLRHGWKREKLIGFLRETCIKMLSAGEGDDSRESLNKAMGVAVLALKLIPGNQYVTDLTQFSPDVQVVQIEITKAIWFLNRSVRFPELKKLQLLLDPGSKLSNRSLRSAIRKFLTEYLFECSDMDSIPGWLLEALAVINQKSRSVSLQYFSKEDIEKEVECILSLGAHTKQIVWDLSVEHEFDYDFADSYMEDSEESDDGEYSDNDYVKNEPSDTSRFGSGERHNPSESITESISANFTTEPHDSQDFCSPPYAQNRTYKAELDSMQFTCISTVDSAGAFSLYSLKTKKTETESACVSPHSFNGHSVMKKEAINYSESNISCRDTSDKKIINKNPYLAIQGASDETSLFVYRLIGRLIEEFAQSEGLSLDLDYLAYLTSGEAKQQNEDQVAKEKSYCNKDGYGSVIFQTVQQLWPSFSQSGKNKLEEMMSSS</sequence>
<evidence type="ECO:0000313" key="3">
    <source>
        <dbReference type="Proteomes" id="UP001237642"/>
    </source>
</evidence>
<feature type="region of interest" description="Disordered" evidence="1">
    <location>
        <begin position="416"/>
        <end position="453"/>
    </location>
</feature>
<dbReference type="PANTHER" id="PTHR36071">
    <property type="entry name" value="DNA DOUBLE-STRAND BREAK REPAIR PROTEIN"/>
    <property type="match status" value="1"/>
</dbReference>
<feature type="compositionally biased region" description="Basic and acidic residues" evidence="1">
    <location>
        <begin position="429"/>
        <end position="449"/>
    </location>
</feature>
<proteinExistence type="predicted"/>
<protein>
    <submittedName>
        <fullName evidence="2">DNA double-strand break repair Rad50 ATPase</fullName>
    </submittedName>
</protein>
<dbReference type="AlphaFoldDB" id="A0AAD8IH97"/>
<reference evidence="2" key="2">
    <citation type="submission" date="2023-05" db="EMBL/GenBank/DDBJ databases">
        <authorList>
            <person name="Schelkunov M.I."/>
        </authorList>
    </citation>
    <scope>NUCLEOTIDE SEQUENCE</scope>
    <source>
        <strain evidence="2">Hsosn_3</strain>
        <tissue evidence="2">Leaf</tissue>
    </source>
</reference>
<keyword evidence="3" id="KW-1185">Reference proteome</keyword>
<gene>
    <name evidence="2" type="ORF">POM88_022661</name>
</gene>
<evidence type="ECO:0000256" key="1">
    <source>
        <dbReference type="SAM" id="MobiDB-lite"/>
    </source>
</evidence>
<organism evidence="2 3">
    <name type="scientific">Heracleum sosnowskyi</name>
    <dbReference type="NCBI Taxonomy" id="360622"/>
    <lineage>
        <taxon>Eukaryota</taxon>
        <taxon>Viridiplantae</taxon>
        <taxon>Streptophyta</taxon>
        <taxon>Embryophyta</taxon>
        <taxon>Tracheophyta</taxon>
        <taxon>Spermatophyta</taxon>
        <taxon>Magnoliopsida</taxon>
        <taxon>eudicotyledons</taxon>
        <taxon>Gunneridae</taxon>
        <taxon>Pentapetalae</taxon>
        <taxon>asterids</taxon>
        <taxon>campanulids</taxon>
        <taxon>Apiales</taxon>
        <taxon>Apiaceae</taxon>
        <taxon>Apioideae</taxon>
        <taxon>apioid superclade</taxon>
        <taxon>Tordylieae</taxon>
        <taxon>Tordyliinae</taxon>
        <taxon>Heracleum</taxon>
    </lineage>
</organism>
<dbReference type="PANTHER" id="PTHR36071:SF1">
    <property type="entry name" value="DNA DOUBLE-STRAND BREAK REPAIR PROTEIN"/>
    <property type="match status" value="1"/>
</dbReference>